<dbReference type="RefSeq" id="WP_159547217.1">
    <property type="nucleotide sequence ID" value="NZ_CP047156.1"/>
</dbReference>
<sequence>MTSRTGGMIAAWGTAYLQGHVSLEPAIDHVVGDRTSMVRQSYTLGPAGNPWDEPPPPDVEIVAQGEAITFGELLQRLRQRGIARLHAAFPLPGNSDGIGPGPGQAAAYESGSAAGIEELRLVVTEDESTEDALGLAVYTNPTRTHYVSVSEAQLELTEALQHATSLLSDLDVASWNSSLRARTGRVLREASQDVLPAVCPSRASHLLLRAEQVGSVLDLSADDPAGGAVTGHEARGRDAALAPLRRHVARALAAAYNSVPY</sequence>
<protein>
    <submittedName>
        <fullName evidence="1">Uncharacterized protein</fullName>
    </submittedName>
</protein>
<dbReference type="InParanoid" id="A0A7L4YSY0"/>
<dbReference type="KEGG" id="eke:EK0264_18665"/>
<organism evidence="1 2">
    <name type="scientific">Epidermidibacterium keratini</name>
    <dbReference type="NCBI Taxonomy" id="1891644"/>
    <lineage>
        <taxon>Bacteria</taxon>
        <taxon>Bacillati</taxon>
        <taxon>Actinomycetota</taxon>
        <taxon>Actinomycetes</taxon>
        <taxon>Sporichthyales</taxon>
        <taxon>Sporichthyaceae</taxon>
        <taxon>Epidermidibacterium</taxon>
    </lineage>
</organism>
<dbReference type="OrthoDB" id="3524093at2"/>
<dbReference type="EMBL" id="CP047156">
    <property type="protein sequence ID" value="QHC02093.1"/>
    <property type="molecule type" value="Genomic_DNA"/>
</dbReference>
<accession>A0A7L4YSY0</accession>
<proteinExistence type="predicted"/>
<dbReference type="Proteomes" id="UP000463857">
    <property type="component" value="Chromosome"/>
</dbReference>
<name>A0A7L4YSY0_9ACTN</name>
<evidence type="ECO:0000313" key="2">
    <source>
        <dbReference type="Proteomes" id="UP000463857"/>
    </source>
</evidence>
<evidence type="ECO:0000313" key="1">
    <source>
        <dbReference type="EMBL" id="QHC02093.1"/>
    </source>
</evidence>
<reference evidence="1 2" key="1">
    <citation type="journal article" date="2018" name="Int. J. Syst. Evol. Microbiol.">
        <title>Epidermidibacterium keratini gen. nov., sp. nov., a member of the family Sporichthyaceae, isolated from keratin epidermis.</title>
        <authorList>
            <person name="Lee D.G."/>
            <person name="Trujillo M.E."/>
            <person name="Kang S."/>
            <person name="Nam J.J."/>
            <person name="Kim Y.J."/>
        </authorList>
    </citation>
    <scope>NUCLEOTIDE SEQUENCE [LARGE SCALE GENOMIC DNA]</scope>
    <source>
        <strain evidence="1 2">EPI-7</strain>
    </source>
</reference>
<gene>
    <name evidence="1" type="ORF">EK0264_18665</name>
</gene>
<keyword evidence="2" id="KW-1185">Reference proteome</keyword>
<dbReference type="AlphaFoldDB" id="A0A7L4YSY0"/>